<proteinExistence type="predicted"/>
<sequence>MKYQYRYTEKLPYEKIFTVEANKNGQNDRIIAVDFQSAYKKVKCLNKTSHSSSMMVFGGNLRRWQDSTGFRK</sequence>
<reference evidence="2" key="1">
    <citation type="submission" date="2010-08" db="EMBL/GenBank/DDBJ databases">
        <authorList>
            <consortium name="Caenorhabditis japonica Sequencing Consortium"/>
            <person name="Wilson R.K."/>
        </authorList>
    </citation>
    <scope>NUCLEOTIDE SEQUENCE [LARGE SCALE GENOMIC DNA]</scope>
    <source>
        <strain evidence="2">DF5081</strain>
    </source>
</reference>
<dbReference type="AlphaFoldDB" id="A0A8R1EDB6"/>
<name>A0A8R1EDB6_CAEJA</name>
<reference evidence="1" key="2">
    <citation type="submission" date="2022-06" db="UniProtKB">
        <authorList>
            <consortium name="EnsemblMetazoa"/>
        </authorList>
    </citation>
    <scope>IDENTIFICATION</scope>
    <source>
        <strain evidence="1">DF5081</strain>
    </source>
</reference>
<organism evidence="1 2">
    <name type="scientific">Caenorhabditis japonica</name>
    <dbReference type="NCBI Taxonomy" id="281687"/>
    <lineage>
        <taxon>Eukaryota</taxon>
        <taxon>Metazoa</taxon>
        <taxon>Ecdysozoa</taxon>
        <taxon>Nematoda</taxon>
        <taxon>Chromadorea</taxon>
        <taxon>Rhabditida</taxon>
        <taxon>Rhabditina</taxon>
        <taxon>Rhabditomorpha</taxon>
        <taxon>Rhabditoidea</taxon>
        <taxon>Rhabditidae</taxon>
        <taxon>Peloderinae</taxon>
        <taxon>Caenorhabditis</taxon>
    </lineage>
</organism>
<evidence type="ECO:0000313" key="2">
    <source>
        <dbReference type="Proteomes" id="UP000005237"/>
    </source>
</evidence>
<evidence type="ECO:0000313" key="1">
    <source>
        <dbReference type="EnsemblMetazoa" id="CJA32524.1"/>
    </source>
</evidence>
<dbReference type="Proteomes" id="UP000005237">
    <property type="component" value="Unassembled WGS sequence"/>
</dbReference>
<keyword evidence="2" id="KW-1185">Reference proteome</keyword>
<dbReference type="EnsemblMetazoa" id="CJA32524.1">
    <property type="protein sequence ID" value="CJA32524.1"/>
    <property type="gene ID" value="WBGene00208371"/>
</dbReference>
<accession>A0A8R1EDB6</accession>
<protein>
    <submittedName>
        <fullName evidence="1">Uncharacterized protein</fullName>
    </submittedName>
</protein>